<protein>
    <submittedName>
        <fullName evidence="1">RNA polymerase sigma factor rpoD</fullName>
    </submittedName>
</protein>
<accession>A0A5B6VHN6</accession>
<sequence>MSKEEGNQEGKKNGRGCLVYCHSSSANLTLSLSISGLTTLTILGLTPEPYTSQESGHRYRDMIIQDCPNTWKSCKEYICVQHSHPSPIVNALLKRQRVNCLPQPLRN</sequence>
<comment type="caution">
    <text evidence="1">The sequence shown here is derived from an EMBL/GenBank/DDBJ whole genome shotgun (WGS) entry which is preliminary data.</text>
</comment>
<gene>
    <name evidence="1" type="ORF">EPI10_014439</name>
</gene>
<name>A0A5B6VHN6_9ROSI</name>
<evidence type="ECO:0000313" key="1">
    <source>
        <dbReference type="EMBL" id="KAA3468564.1"/>
    </source>
</evidence>
<reference evidence="2" key="1">
    <citation type="journal article" date="2019" name="Plant Biotechnol. J.">
        <title>Genome sequencing of the Australian wild diploid species Gossypium australe highlights disease resistance and delayed gland morphogenesis.</title>
        <authorList>
            <person name="Cai Y."/>
            <person name="Cai X."/>
            <person name="Wang Q."/>
            <person name="Wang P."/>
            <person name="Zhang Y."/>
            <person name="Cai C."/>
            <person name="Xu Y."/>
            <person name="Wang K."/>
            <person name="Zhou Z."/>
            <person name="Wang C."/>
            <person name="Geng S."/>
            <person name="Li B."/>
            <person name="Dong Q."/>
            <person name="Hou Y."/>
            <person name="Wang H."/>
            <person name="Ai P."/>
            <person name="Liu Z."/>
            <person name="Yi F."/>
            <person name="Sun M."/>
            <person name="An G."/>
            <person name="Cheng J."/>
            <person name="Zhang Y."/>
            <person name="Shi Q."/>
            <person name="Xie Y."/>
            <person name="Shi X."/>
            <person name="Chang Y."/>
            <person name="Huang F."/>
            <person name="Chen Y."/>
            <person name="Hong S."/>
            <person name="Mi L."/>
            <person name="Sun Q."/>
            <person name="Zhang L."/>
            <person name="Zhou B."/>
            <person name="Peng R."/>
            <person name="Zhang X."/>
            <person name="Liu F."/>
        </authorList>
    </citation>
    <scope>NUCLEOTIDE SEQUENCE [LARGE SCALE GENOMIC DNA]</scope>
    <source>
        <strain evidence="2">cv. PA1801</strain>
    </source>
</reference>
<organism evidence="1 2">
    <name type="scientific">Gossypium australe</name>
    <dbReference type="NCBI Taxonomy" id="47621"/>
    <lineage>
        <taxon>Eukaryota</taxon>
        <taxon>Viridiplantae</taxon>
        <taxon>Streptophyta</taxon>
        <taxon>Embryophyta</taxon>
        <taxon>Tracheophyta</taxon>
        <taxon>Spermatophyta</taxon>
        <taxon>Magnoliopsida</taxon>
        <taxon>eudicotyledons</taxon>
        <taxon>Gunneridae</taxon>
        <taxon>Pentapetalae</taxon>
        <taxon>rosids</taxon>
        <taxon>malvids</taxon>
        <taxon>Malvales</taxon>
        <taxon>Malvaceae</taxon>
        <taxon>Malvoideae</taxon>
        <taxon>Gossypium</taxon>
    </lineage>
</organism>
<evidence type="ECO:0000313" key="2">
    <source>
        <dbReference type="Proteomes" id="UP000325315"/>
    </source>
</evidence>
<dbReference type="Proteomes" id="UP000325315">
    <property type="component" value="Unassembled WGS sequence"/>
</dbReference>
<dbReference type="AlphaFoldDB" id="A0A5B6VHN6"/>
<dbReference type="EMBL" id="SMMG02000006">
    <property type="protein sequence ID" value="KAA3468564.1"/>
    <property type="molecule type" value="Genomic_DNA"/>
</dbReference>
<proteinExistence type="predicted"/>
<keyword evidence="2" id="KW-1185">Reference proteome</keyword>